<dbReference type="AlphaFoldDB" id="A0AAD6U1L7"/>
<gene>
    <name evidence="3" type="ORF">B0H15DRAFT_1023364</name>
</gene>
<accession>A0AAD6U1L7</accession>
<keyword evidence="4" id="KW-1185">Reference proteome</keyword>
<feature type="region of interest" description="Disordered" evidence="1">
    <location>
        <begin position="102"/>
        <end position="122"/>
    </location>
</feature>
<feature type="transmembrane region" description="Helical" evidence="2">
    <location>
        <begin position="141"/>
        <end position="164"/>
    </location>
</feature>
<proteinExistence type="predicted"/>
<evidence type="ECO:0000256" key="2">
    <source>
        <dbReference type="SAM" id="Phobius"/>
    </source>
</evidence>
<evidence type="ECO:0000313" key="4">
    <source>
        <dbReference type="Proteomes" id="UP001222325"/>
    </source>
</evidence>
<dbReference type="Proteomes" id="UP001222325">
    <property type="component" value="Unassembled WGS sequence"/>
</dbReference>
<keyword evidence="2" id="KW-0812">Transmembrane</keyword>
<keyword evidence="2" id="KW-1133">Transmembrane helix</keyword>
<dbReference type="EMBL" id="JARJCN010000033">
    <property type="protein sequence ID" value="KAJ7085779.1"/>
    <property type="molecule type" value="Genomic_DNA"/>
</dbReference>
<name>A0AAD6U1L7_9AGAR</name>
<protein>
    <submittedName>
        <fullName evidence="3">Uncharacterized protein</fullName>
    </submittedName>
</protein>
<feature type="compositionally biased region" description="Polar residues" evidence="1">
    <location>
        <begin position="109"/>
        <end position="121"/>
    </location>
</feature>
<evidence type="ECO:0000256" key="1">
    <source>
        <dbReference type="SAM" id="MobiDB-lite"/>
    </source>
</evidence>
<feature type="transmembrane region" description="Helical" evidence="2">
    <location>
        <begin position="52"/>
        <end position="75"/>
    </location>
</feature>
<evidence type="ECO:0000313" key="3">
    <source>
        <dbReference type="EMBL" id="KAJ7085779.1"/>
    </source>
</evidence>
<sequence length="377" mass="39484">MSPASLKFIFGFAIGVLSAVGWSLGQDVLSNRFAFLVALATGRLDAFMSVPLHANTILLVSLVLNFGVLNAVVLIPRLRAAAASLFIKVNARRVDQAKVGSRAIENEQDTASPDGNTTGLNTIPLPGSFDQDRNALTLKDLFCLGPCACAGLFVVLWHALVIALRSSFSLLLRDDNTGSDHAVVDKGEPKYTAQAQFLPEIHRNFVPAPALSAENGSCKPVLNPSVPAFVPGTHNLPSAVVTPAPATPIETSAPIPLLPNTFGPALDPTATAAVLGVDAIRVRLSANMRARLTASLRARALRQPAAPAPAPQRTPLAPIPQARLQVVAPMASALPVKKPMAPPSVLWAPGGCHVHIVPPSGSSSIVFGSQQDTIRIV</sequence>
<comment type="caution">
    <text evidence="3">The sequence shown here is derived from an EMBL/GenBank/DDBJ whole genome shotgun (WGS) entry which is preliminary data.</text>
</comment>
<keyword evidence="2" id="KW-0472">Membrane</keyword>
<reference evidence="3" key="1">
    <citation type="submission" date="2023-03" db="EMBL/GenBank/DDBJ databases">
        <title>Massive genome expansion in bonnet fungi (Mycena s.s.) driven by repeated elements and novel gene families across ecological guilds.</title>
        <authorList>
            <consortium name="Lawrence Berkeley National Laboratory"/>
            <person name="Harder C.B."/>
            <person name="Miyauchi S."/>
            <person name="Viragh M."/>
            <person name="Kuo A."/>
            <person name="Thoen E."/>
            <person name="Andreopoulos B."/>
            <person name="Lu D."/>
            <person name="Skrede I."/>
            <person name="Drula E."/>
            <person name="Henrissat B."/>
            <person name="Morin E."/>
            <person name="Kohler A."/>
            <person name="Barry K."/>
            <person name="LaButti K."/>
            <person name="Morin E."/>
            <person name="Salamov A."/>
            <person name="Lipzen A."/>
            <person name="Mereny Z."/>
            <person name="Hegedus B."/>
            <person name="Baldrian P."/>
            <person name="Stursova M."/>
            <person name="Weitz H."/>
            <person name="Taylor A."/>
            <person name="Grigoriev I.V."/>
            <person name="Nagy L.G."/>
            <person name="Martin F."/>
            <person name="Kauserud H."/>
        </authorList>
    </citation>
    <scope>NUCLEOTIDE SEQUENCE</scope>
    <source>
        <strain evidence="3">CBHHK173m</strain>
    </source>
</reference>
<organism evidence="3 4">
    <name type="scientific">Mycena belliarum</name>
    <dbReference type="NCBI Taxonomy" id="1033014"/>
    <lineage>
        <taxon>Eukaryota</taxon>
        <taxon>Fungi</taxon>
        <taxon>Dikarya</taxon>
        <taxon>Basidiomycota</taxon>
        <taxon>Agaricomycotina</taxon>
        <taxon>Agaricomycetes</taxon>
        <taxon>Agaricomycetidae</taxon>
        <taxon>Agaricales</taxon>
        <taxon>Marasmiineae</taxon>
        <taxon>Mycenaceae</taxon>
        <taxon>Mycena</taxon>
    </lineage>
</organism>